<name>A0AAC8Q9S6_9BACT</name>
<dbReference type="Proteomes" id="UP000035579">
    <property type="component" value="Chromosome"/>
</dbReference>
<reference evidence="1 3" key="1">
    <citation type="submission" date="2015-05" db="EMBL/GenBank/DDBJ databases">
        <title>Genome assembly of Archangium gephyra DSM 2261.</title>
        <authorList>
            <person name="Sharma G."/>
            <person name="Subramanian S."/>
        </authorList>
    </citation>
    <scope>NUCLEOTIDE SEQUENCE [LARGE SCALE GENOMIC DNA]</scope>
    <source>
        <strain evidence="1 3">DSM 2261</strain>
    </source>
</reference>
<dbReference type="AlphaFoldDB" id="A0AAC8Q9S6"/>
<evidence type="ECO:0008006" key="5">
    <source>
        <dbReference type="Google" id="ProtNLM"/>
    </source>
</evidence>
<proteinExistence type="predicted"/>
<keyword evidence="4" id="KW-1185">Reference proteome</keyword>
<sequence>MLTVAIASEVHAYDGELYRYLLERILGTPVQAWKSEIEFNGCKHVRKQAGLYLERAAQEGVRHALIAIDNDGGSRKGLPHHPSHQVAEHVADPDGCRVCWLLDTIPQGWRDPGYRSCVVVPIQTLETWLLVIKAHPFTEPSPEQRYARNVLKKDFFGKPLPSSREQQRLALEALGQPDALPRLSLRPSFQWFMNQVLAW</sequence>
<dbReference type="KEGG" id="age:AA314_05308"/>
<evidence type="ECO:0000313" key="2">
    <source>
        <dbReference type="EMBL" id="REG22539.1"/>
    </source>
</evidence>
<accession>A0AAC8Q9S6</accession>
<reference evidence="2 4" key="2">
    <citation type="submission" date="2018-08" db="EMBL/GenBank/DDBJ databases">
        <title>Genomic Encyclopedia of Archaeal and Bacterial Type Strains, Phase II (KMG-II): from individual species to whole genera.</title>
        <authorList>
            <person name="Goeker M."/>
        </authorList>
    </citation>
    <scope>NUCLEOTIDE SEQUENCE [LARGE SCALE GENOMIC DNA]</scope>
    <source>
        <strain evidence="2 4">DSM 2261</strain>
    </source>
</reference>
<evidence type="ECO:0000313" key="1">
    <source>
        <dbReference type="EMBL" id="AKJ03682.1"/>
    </source>
</evidence>
<dbReference type="Proteomes" id="UP000256345">
    <property type="component" value="Unassembled WGS sequence"/>
</dbReference>
<evidence type="ECO:0000313" key="3">
    <source>
        <dbReference type="Proteomes" id="UP000035579"/>
    </source>
</evidence>
<dbReference type="EMBL" id="QUMU01000019">
    <property type="protein sequence ID" value="REG22539.1"/>
    <property type="molecule type" value="Genomic_DNA"/>
</dbReference>
<evidence type="ECO:0000313" key="4">
    <source>
        <dbReference type="Proteomes" id="UP000256345"/>
    </source>
</evidence>
<gene>
    <name evidence="1" type="ORF">AA314_05308</name>
    <name evidence="2" type="ORF">ATI61_11969</name>
</gene>
<organism evidence="1 3">
    <name type="scientific">Archangium gephyra</name>
    <dbReference type="NCBI Taxonomy" id="48"/>
    <lineage>
        <taxon>Bacteria</taxon>
        <taxon>Pseudomonadati</taxon>
        <taxon>Myxococcota</taxon>
        <taxon>Myxococcia</taxon>
        <taxon>Myxococcales</taxon>
        <taxon>Cystobacterineae</taxon>
        <taxon>Archangiaceae</taxon>
        <taxon>Archangium</taxon>
    </lineage>
</organism>
<dbReference type="RefSeq" id="WP_047857677.1">
    <property type="nucleotide sequence ID" value="NZ_CP011509.1"/>
</dbReference>
<dbReference type="EMBL" id="CP011509">
    <property type="protein sequence ID" value="AKJ03682.1"/>
    <property type="molecule type" value="Genomic_DNA"/>
</dbReference>
<protein>
    <recommendedName>
        <fullName evidence="5">DUF4276 family protein</fullName>
    </recommendedName>
</protein>